<organism evidence="4 5">
    <name type="scientific">Schistosoma bovis</name>
    <name type="common">Blood fluke</name>
    <dbReference type="NCBI Taxonomy" id="6184"/>
    <lineage>
        <taxon>Eukaryota</taxon>
        <taxon>Metazoa</taxon>
        <taxon>Spiralia</taxon>
        <taxon>Lophotrochozoa</taxon>
        <taxon>Platyhelminthes</taxon>
        <taxon>Trematoda</taxon>
        <taxon>Digenea</taxon>
        <taxon>Strigeidida</taxon>
        <taxon>Schistosomatoidea</taxon>
        <taxon>Schistosomatidae</taxon>
        <taxon>Schistosoma</taxon>
    </lineage>
</organism>
<sequence length="614" mass="69782">FKTLNLSSTMSANIEKIFLNVMTSRPLYQWADFEKSLFYAQEVTRVTYVKGDFEKMHTDKGTRYKYINYKCSHSTGPSNSPNMNNTNGVNEGCTAAFQVRWVDNCYVVTFINQEHNHSHSSNNRAKKAPENKRRHIDASNGKKSQGNNQSSNHPIVISSIRDQIAQSSETLDQVLSIINRNSYVGIERNSSDQVTQITLARYEQVDVYRQYPEVVLLNAAYDVNSTGFSLFQFVVTDGFGCPRPIMYSISTIQQKEEIKILLNHFCGIVGSVDDTRTFIMDCAIVQLDVVQKMFPKARILLNPFIIKESFTRKCDSLTAVAVFHAMITTVSPLQFDYYLERLKNTSINAYNYVVNTWIPTKKMWAASYCLDAVTLGASTAEIIKGVNFSVKESLKKLTSVKEIMTIIYNEAGKQWVYPSISIISSSSLSFPGHSTNNLNNNNNLSEKFKYILEKLTDYAAEMVYKRLTKVDKINIDFTNEQLALCADSSFVYEVDRDNATCSCSFNISSFLPCEHLLKVFMVHGLHKDLLYRSKRWLQCNNQNLSKPPIVVVTEPTNQSSICLDYKKAVTDTIEKLKDFQTQYSEQVVLETAKQITILLESVLPKSSIILLNNK</sequence>
<dbReference type="InterPro" id="IPR048324">
    <property type="entry name" value="ZSWIM1-3_RNaseH-like"/>
</dbReference>
<dbReference type="AlphaFoldDB" id="A0A430Q9G0"/>
<reference evidence="4 5" key="1">
    <citation type="journal article" date="2019" name="PLoS Pathog.">
        <title>Genome sequence of the bovine parasite Schistosoma bovis Tanzania.</title>
        <authorList>
            <person name="Oey H."/>
            <person name="Zakrzewski M."/>
            <person name="Gobert G."/>
            <person name="Gravermann K."/>
            <person name="Stoye J."/>
            <person name="Jones M."/>
            <person name="Mcmanus D."/>
            <person name="Krause L."/>
        </authorList>
    </citation>
    <scope>NUCLEOTIDE SEQUENCE [LARGE SCALE GENOMIC DNA]</scope>
    <source>
        <strain evidence="4 5">TAN1997</strain>
    </source>
</reference>
<keyword evidence="1" id="KW-0863">Zinc-finger</keyword>
<gene>
    <name evidence="4" type="ORF">DC041_0005925</name>
</gene>
<keyword evidence="1" id="KW-0862">Zinc</keyword>
<feature type="compositionally biased region" description="Polar residues" evidence="2">
    <location>
        <begin position="141"/>
        <end position="153"/>
    </location>
</feature>
<evidence type="ECO:0000256" key="2">
    <source>
        <dbReference type="SAM" id="MobiDB-lite"/>
    </source>
</evidence>
<evidence type="ECO:0000256" key="1">
    <source>
        <dbReference type="PROSITE-ProRule" id="PRU00325"/>
    </source>
</evidence>
<dbReference type="InterPro" id="IPR007527">
    <property type="entry name" value="Znf_SWIM"/>
</dbReference>
<feature type="region of interest" description="Disordered" evidence="2">
    <location>
        <begin position="116"/>
        <end position="153"/>
    </location>
</feature>
<name>A0A430Q9G0_SCHBO</name>
<accession>A0A430Q9G0</accession>
<comment type="caution">
    <text evidence="4">The sequence shown here is derived from an EMBL/GenBank/DDBJ whole genome shotgun (WGS) entry which is preliminary data.</text>
</comment>
<dbReference type="InterPro" id="IPR052579">
    <property type="entry name" value="Zinc_finger_SWIM"/>
</dbReference>
<dbReference type="Pfam" id="PF04434">
    <property type="entry name" value="SWIM"/>
    <property type="match status" value="1"/>
</dbReference>
<dbReference type="GO" id="GO:0008270">
    <property type="term" value="F:zinc ion binding"/>
    <property type="evidence" value="ECO:0007669"/>
    <property type="project" value="UniProtKB-KW"/>
</dbReference>
<keyword evidence="1" id="KW-0479">Metal-binding</keyword>
<keyword evidence="5" id="KW-1185">Reference proteome</keyword>
<dbReference type="Proteomes" id="UP000290809">
    <property type="component" value="Unassembled WGS sequence"/>
</dbReference>
<dbReference type="Pfam" id="PF21056">
    <property type="entry name" value="ZSWIM1-3_RNaseH-like"/>
    <property type="match status" value="1"/>
</dbReference>
<feature type="non-terminal residue" evidence="4">
    <location>
        <position position="1"/>
    </location>
</feature>
<evidence type="ECO:0000259" key="3">
    <source>
        <dbReference type="PROSITE" id="PS50966"/>
    </source>
</evidence>
<proteinExistence type="predicted"/>
<evidence type="ECO:0000313" key="4">
    <source>
        <dbReference type="EMBL" id="RTG84350.1"/>
    </source>
</evidence>
<evidence type="ECO:0000313" key="5">
    <source>
        <dbReference type="Proteomes" id="UP000290809"/>
    </source>
</evidence>
<dbReference type="PROSITE" id="PS50966">
    <property type="entry name" value="ZF_SWIM"/>
    <property type="match status" value="1"/>
</dbReference>
<dbReference type="EMBL" id="QMKO01002200">
    <property type="protein sequence ID" value="RTG84350.1"/>
    <property type="molecule type" value="Genomic_DNA"/>
</dbReference>
<dbReference type="PANTHER" id="PTHR31569:SF4">
    <property type="entry name" value="SWIM-TYPE DOMAIN-CONTAINING PROTEIN"/>
    <property type="match status" value="1"/>
</dbReference>
<dbReference type="PANTHER" id="PTHR31569">
    <property type="entry name" value="SWIM-TYPE DOMAIN-CONTAINING PROTEIN"/>
    <property type="match status" value="1"/>
</dbReference>
<dbReference type="STRING" id="6184.A0A430Q9G0"/>
<protein>
    <submittedName>
        <fullName evidence="4">Zinc finger SWIM domain-containing protein 3</fullName>
    </submittedName>
</protein>
<feature type="domain" description="SWIM-type" evidence="3">
    <location>
        <begin position="492"/>
        <end position="524"/>
    </location>
</feature>